<feature type="chain" id="PRO_5002353515" evidence="2">
    <location>
        <begin position="21"/>
        <end position="150"/>
    </location>
</feature>
<keyword evidence="2" id="KW-0732">Signal</keyword>
<dbReference type="HOGENOM" id="CLU_1745292_0_0_1"/>
<feature type="compositionally biased region" description="Basic and acidic residues" evidence="1">
    <location>
        <begin position="55"/>
        <end position="71"/>
    </location>
</feature>
<evidence type="ECO:0000313" key="4">
    <source>
        <dbReference type="Proteomes" id="UP000026961"/>
    </source>
</evidence>
<evidence type="ECO:0000313" key="3">
    <source>
        <dbReference type="EnsemblPlants" id="OGLUM07G10590.1"/>
    </source>
</evidence>
<dbReference type="EnsemblPlants" id="OGLUM07G10590.1">
    <property type="protein sequence ID" value="OGLUM07G10590.1"/>
    <property type="gene ID" value="OGLUM07G10590"/>
</dbReference>
<feature type="region of interest" description="Disordered" evidence="1">
    <location>
        <begin position="45"/>
        <end position="110"/>
    </location>
</feature>
<feature type="compositionally biased region" description="Basic residues" evidence="1">
    <location>
        <begin position="45"/>
        <end position="54"/>
    </location>
</feature>
<dbReference type="Proteomes" id="UP000026961">
    <property type="component" value="Chromosome 7"/>
</dbReference>
<evidence type="ECO:0000256" key="2">
    <source>
        <dbReference type="SAM" id="SignalP"/>
    </source>
</evidence>
<reference evidence="3" key="1">
    <citation type="submission" date="2015-04" db="UniProtKB">
        <authorList>
            <consortium name="EnsemblPlants"/>
        </authorList>
    </citation>
    <scope>IDENTIFICATION</scope>
</reference>
<feature type="signal peptide" evidence="2">
    <location>
        <begin position="1"/>
        <end position="20"/>
    </location>
</feature>
<dbReference type="Gramene" id="OGLUM07G10590.1">
    <property type="protein sequence ID" value="OGLUM07G10590.1"/>
    <property type="gene ID" value="OGLUM07G10590"/>
</dbReference>
<name>A0A0E0AIK1_9ORYZ</name>
<reference evidence="3" key="2">
    <citation type="submission" date="2018-05" db="EMBL/GenBank/DDBJ databases">
        <title>OgluRS3 (Oryza glumaepatula Reference Sequence Version 3).</title>
        <authorList>
            <person name="Zhang J."/>
            <person name="Kudrna D."/>
            <person name="Lee S."/>
            <person name="Talag J."/>
            <person name="Welchert J."/>
            <person name="Wing R.A."/>
        </authorList>
    </citation>
    <scope>NUCLEOTIDE SEQUENCE [LARGE SCALE GENOMIC DNA]</scope>
</reference>
<evidence type="ECO:0000256" key="1">
    <source>
        <dbReference type="SAM" id="MobiDB-lite"/>
    </source>
</evidence>
<dbReference type="AlphaFoldDB" id="A0A0E0AIK1"/>
<proteinExistence type="predicted"/>
<protein>
    <submittedName>
        <fullName evidence="3">Uncharacterized protein</fullName>
    </submittedName>
</protein>
<organism evidence="3">
    <name type="scientific">Oryza glumipatula</name>
    <dbReference type="NCBI Taxonomy" id="40148"/>
    <lineage>
        <taxon>Eukaryota</taxon>
        <taxon>Viridiplantae</taxon>
        <taxon>Streptophyta</taxon>
        <taxon>Embryophyta</taxon>
        <taxon>Tracheophyta</taxon>
        <taxon>Spermatophyta</taxon>
        <taxon>Magnoliopsida</taxon>
        <taxon>Liliopsida</taxon>
        <taxon>Poales</taxon>
        <taxon>Poaceae</taxon>
        <taxon>BOP clade</taxon>
        <taxon>Oryzoideae</taxon>
        <taxon>Oryzeae</taxon>
        <taxon>Oryzinae</taxon>
        <taxon>Oryza</taxon>
    </lineage>
</organism>
<accession>A0A0E0AIK1</accession>
<sequence length="150" mass="16710">GPLVICVFFFLPFFFSLLFSFQPGTEEREGGAGAPVVERPRRRRLSVIPRIKHPGRVEEGRGREEDDRNGGDKSTAPATKEGGCGGWFRRGKRGERGKNGFAGGRQIDGEEIDRWRRRPDLAGEREFEELGFGEGNGVSLAIYRQGEAVE</sequence>
<keyword evidence="4" id="KW-1185">Reference proteome</keyword>